<dbReference type="Pfam" id="PF07715">
    <property type="entry name" value="Plug"/>
    <property type="match status" value="1"/>
</dbReference>
<accession>A0ABR7DT82</accession>
<dbReference type="NCBIfam" id="TIGR04056">
    <property type="entry name" value="OMP_RagA_SusC"/>
    <property type="match status" value="1"/>
</dbReference>
<organism evidence="2 3">
    <name type="scientific">Parabacteroides hominis</name>
    <dbReference type="NCBI Taxonomy" id="2763057"/>
    <lineage>
        <taxon>Bacteria</taxon>
        <taxon>Pseudomonadati</taxon>
        <taxon>Bacteroidota</taxon>
        <taxon>Bacteroidia</taxon>
        <taxon>Bacteroidales</taxon>
        <taxon>Tannerellaceae</taxon>
        <taxon>Parabacteroides</taxon>
    </lineage>
</organism>
<dbReference type="EMBL" id="JACOOJ010000042">
    <property type="protein sequence ID" value="MBC5634596.1"/>
    <property type="molecule type" value="Genomic_DNA"/>
</dbReference>
<proteinExistence type="predicted"/>
<dbReference type="Gene3D" id="2.170.130.10">
    <property type="entry name" value="TonB-dependent receptor, plug domain"/>
    <property type="match status" value="1"/>
</dbReference>
<evidence type="ECO:0000259" key="1">
    <source>
        <dbReference type="Pfam" id="PF07715"/>
    </source>
</evidence>
<sequence>MNKNIIYSIIALFIWNLFPNGLWAQNQSLTTIQSKIVDESGKPLANVNVYSDNRQARTREDGTFTLKVNNDSRITIEADGYQNRVLVVSEIEEETQLVQSSLYYDDEDLVNLPFRSVKKGDVVGAANSLDVSDISSYDNSIWLNGILSGRTLGMLGSNNIRGLGVSLDIGSLIGTQTGTAMVVVDGMPRDINGVRLSDIESITVLRDVNSAVLYGTAAMNGVVLITTKRGEAYKRTADFSVNYGVSFPRSASMPEYLGSAEYMEYYNQARINDGFAPTYSDEMINNYRNGNKYRYPSIDYYSNEYLKSSRNSVDLNAQFSGGDERLKYLADLAWNSQGSILNFGEGRNARSNNFNVRANIDLKINNWLNTAVDVTGLFYNSKGPRGNFWGNSSTVRPFEFSPLLPISMIDPENKLLQGRKNDVDGKYLIGGNSNYVTNGIADGYAAGINNSVWRTFSFNNRLNVDLGMITKGLSFHTNVSFDYFLQYNQATPKEYSVYEPVWDDNDQIISLKQHGKDSNPGTQNVEGRYFRRRMAFYGLLSYDRTFEGLHHVTGSLLGYGTTFKDNDGANDDFQGVKSSHIGFQLGYIYDRKYMVDFSSALVNSVKLPKSNKVGFSPSLALAWVVSNEDFFNKPDFLDYLKLKASTGILKSDIPVGGFFYYDDRYTTSGSYNWYEGGKSRSGVISSWPSNPNLTFATRKEISAGFQALLFKSLGVEANYFYDIYDGLVIRPSSAYPSFYSNFVPYENFEKDSYKGIEVGINFNKKFGDWSFYAGLNFLYSVSKRLKVNEIYANDYQYRKGHGKDATFGLEALGFFESQEEIDKSPFQTYGVVKPGDLKYKDQNGDNVIDSRDEVFLRNWQAPWSEGLEVRIGYKNFTLSLIGEGQQGAKNFRESSYYWMDGNDKYSVIARDCWTPETKNTAKYPRLSSEANSNNLRRSSFWLYDNSYFNMRRVQLNYNIPMNITAFLLMKDLDVSLDATDLFQIAPNLEERSLRIGAEPYYRTFSVTLKAKF</sequence>
<dbReference type="Proteomes" id="UP000651475">
    <property type="component" value="Unassembled WGS sequence"/>
</dbReference>
<dbReference type="InterPro" id="IPR008969">
    <property type="entry name" value="CarboxyPept-like_regulatory"/>
</dbReference>
<evidence type="ECO:0000313" key="3">
    <source>
        <dbReference type="Proteomes" id="UP000651475"/>
    </source>
</evidence>
<dbReference type="SUPFAM" id="SSF49464">
    <property type="entry name" value="Carboxypeptidase regulatory domain-like"/>
    <property type="match status" value="1"/>
</dbReference>
<dbReference type="InterPro" id="IPR023996">
    <property type="entry name" value="TonB-dep_OMP_SusC/RagA"/>
</dbReference>
<feature type="domain" description="TonB-dependent receptor plug" evidence="1">
    <location>
        <begin position="116"/>
        <end position="222"/>
    </location>
</feature>
<keyword evidence="3" id="KW-1185">Reference proteome</keyword>
<dbReference type="SUPFAM" id="SSF56935">
    <property type="entry name" value="Porins"/>
    <property type="match status" value="1"/>
</dbReference>
<name>A0ABR7DT82_9BACT</name>
<protein>
    <submittedName>
        <fullName evidence="2">SusC/RagA family TonB-linked outer membrane protein</fullName>
    </submittedName>
</protein>
<evidence type="ECO:0000313" key="2">
    <source>
        <dbReference type="EMBL" id="MBC5634596.1"/>
    </source>
</evidence>
<reference evidence="2 3" key="1">
    <citation type="submission" date="2020-08" db="EMBL/GenBank/DDBJ databases">
        <title>Genome public.</title>
        <authorList>
            <person name="Liu C."/>
            <person name="Sun Q."/>
        </authorList>
    </citation>
    <scope>NUCLEOTIDE SEQUENCE [LARGE SCALE GENOMIC DNA]</scope>
    <source>
        <strain evidence="2 3">NSJ-79</strain>
    </source>
</reference>
<comment type="caution">
    <text evidence="2">The sequence shown here is derived from an EMBL/GenBank/DDBJ whole genome shotgun (WGS) entry which is preliminary data.</text>
</comment>
<gene>
    <name evidence="2" type="ORF">H8S65_17765</name>
</gene>
<dbReference type="RefSeq" id="WP_186931204.1">
    <property type="nucleotide sequence ID" value="NZ_JACOOJ010000042.1"/>
</dbReference>
<dbReference type="InterPro" id="IPR037066">
    <property type="entry name" value="Plug_dom_sf"/>
</dbReference>
<dbReference type="InterPro" id="IPR012910">
    <property type="entry name" value="Plug_dom"/>
</dbReference>